<gene>
    <name evidence="1" type="ORF">A2151_05250</name>
</gene>
<dbReference type="EMBL" id="MFSU01000039">
    <property type="protein sequence ID" value="OGI48036.1"/>
    <property type="molecule type" value="Genomic_DNA"/>
</dbReference>
<sequence>MSFRRRGAKTQRYDRRKSIRYLLCVLCVSASNNHITLSTAQAGGWELGGHIKYQYTHADYRADDLNAVLGADPADDHDLDLRLKAERRAGPWDFAAHYELLGLAGDTLEARRRSAALGLSGAGTVTGLPDDRRRLFDLTGELADGDRSAAVQRLDRLSAGYSTGRQTVRFGRQVISWGNGLVFHPLDFVNPFSPIAIDKDYKTGDDMLYGQWLAGVQGDVQAVIVPRRDSATREVKARQSTYAVKSRSRFNGLDLDLILARHYDENLAGFGLVRSVGGAVWRMDVGYAAIEDGSSAVSLATNVDYSWISGGKNVYGYAEYFRNGFGERDRARYAAPDPALAARLARGELYTLARDYAALGLQIEAAPLLNFHTNLIWNLNDASRFLQLRGVYDWRQNTELSAGVNWPAGARGDEYGGIPVGSTNTFTAPARSLYVRLAQYF</sequence>
<accession>A0A1F6TSK2</accession>
<organism evidence="1 2">
    <name type="scientific">Candidatus Muproteobacteria bacterium RBG_16_65_34</name>
    <dbReference type="NCBI Taxonomy" id="1817760"/>
    <lineage>
        <taxon>Bacteria</taxon>
        <taxon>Pseudomonadati</taxon>
        <taxon>Pseudomonadota</taxon>
        <taxon>Candidatus Muproteobacteria</taxon>
    </lineage>
</organism>
<protein>
    <recommendedName>
        <fullName evidence="3">Alginate export domain-containing protein</fullName>
    </recommendedName>
</protein>
<dbReference type="STRING" id="1817760.A2151_05250"/>
<comment type="caution">
    <text evidence="1">The sequence shown here is derived from an EMBL/GenBank/DDBJ whole genome shotgun (WGS) entry which is preliminary data.</text>
</comment>
<evidence type="ECO:0008006" key="3">
    <source>
        <dbReference type="Google" id="ProtNLM"/>
    </source>
</evidence>
<dbReference type="Proteomes" id="UP000178885">
    <property type="component" value="Unassembled WGS sequence"/>
</dbReference>
<proteinExistence type="predicted"/>
<evidence type="ECO:0000313" key="1">
    <source>
        <dbReference type="EMBL" id="OGI48036.1"/>
    </source>
</evidence>
<reference evidence="1 2" key="1">
    <citation type="journal article" date="2016" name="Nat. Commun.">
        <title>Thousands of microbial genomes shed light on interconnected biogeochemical processes in an aquifer system.</title>
        <authorList>
            <person name="Anantharaman K."/>
            <person name="Brown C.T."/>
            <person name="Hug L.A."/>
            <person name="Sharon I."/>
            <person name="Castelle C.J."/>
            <person name="Probst A.J."/>
            <person name="Thomas B.C."/>
            <person name="Singh A."/>
            <person name="Wilkins M.J."/>
            <person name="Karaoz U."/>
            <person name="Brodie E.L."/>
            <person name="Williams K.H."/>
            <person name="Hubbard S.S."/>
            <person name="Banfield J.F."/>
        </authorList>
    </citation>
    <scope>NUCLEOTIDE SEQUENCE [LARGE SCALE GENOMIC DNA]</scope>
</reference>
<evidence type="ECO:0000313" key="2">
    <source>
        <dbReference type="Proteomes" id="UP000178885"/>
    </source>
</evidence>
<name>A0A1F6TSK2_9PROT</name>
<dbReference type="AlphaFoldDB" id="A0A1F6TSK2"/>